<evidence type="ECO:0000256" key="2">
    <source>
        <dbReference type="SAM" id="MobiDB-lite"/>
    </source>
</evidence>
<dbReference type="PANTHER" id="PTHR14758:SF1">
    <property type="entry name" value="CENTROSOME-ASSOCIATED FAM110 C-TERMINAL DOMAIN-CONTAINING PROTEIN"/>
    <property type="match status" value="1"/>
</dbReference>
<reference evidence="5 6" key="1">
    <citation type="submission" date="2024-02" db="EMBL/GenBank/DDBJ databases">
        <authorList>
            <person name="Daric V."/>
            <person name="Darras S."/>
        </authorList>
    </citation>
    <scope>NUCLEOTIDE SEQUENCE [LARGE SCALE GENOMIC DNA]</scope>
</reference>
<dbReference type="EMBL" id="CAWYQH010000119">
    <property type="protein sequence ID" value="CAK8691476.1"/>
    <property type="molecule type" value="Genomic_DNA"/>
</dbReference>
<feature type="compositionally biased region" description="Polar residues" evidence="2">
    <location>
        <begin position="120"/>
        <end position="149"/>
    </location>
</feature>
<comment type="similarity">
    <text evidence="1">Belongs to the FAM110 family.</text>
</comment>
<keyword evidence="6" id="KW-1185">Reference proteome</keyword>
<evidence type="ECO:0000313" key="5">
    <source>
        <dbReference type="EMBL" id="CAK8691476.1"/>
    </source>
</evidence>
<feature type="compositionally biased region" description="Polar residues" evidence="2">
    <location>
        <begin position="679"/>
        <end position="689"/>
    </location>
</feature>
<dbReference type="Proteomes" id="UP001642483">
    <property type="component" value="Unassembled WGS sequence"/>
</dbReference>
<dbReference type="Pfam" id="PF14160">
    <property type="entry name" value="FAM110_C"/>
    <property type="match status" value="1"/>
</dbReference>
<dbReference type="InterPro" id="IPR025741">
    <property type="entry name" value="FAM110_C"/>
</dbReference>
<feature type="compositionally biased region" description="Polar residues" evidence="2">
    <location>
        <begin position="234"/>
        <end position="251"/>
    </location>
</feature>
<feature type="domain" description="Centrosome-associated FAM110 C-terminal" evidence="3">
    <location>
        <begin position="832"/>
        <end position="938"/>
    </location>
</feature>
<protein>
    <recommendedName>
        <fullName evidence="7">Centrosome-associated FAM110 C-terminal domain-containing protein</fullName>
    </recommendedName>
</protein>
<feature type="compositionally biased region" description="Polar residues" evidence="2">
    <location>
        <begin position="449"/>
        <end position="466"/>
    </location>
</feature>
<dbReference type="InterPro" id="IPR025739">
    <property type="entry name" value="FAM110_N"/>
</dbReference>
<feature type="region of interest" description="Disordered" evidence="2">
    <location>
        <begin position="939"/>
        <end position="1003"/>
    </location>
</feature>
<feature type="compositionally biased region" description="Polar residues" evidence="2">
    <location>
        <begin position="939"/>
        <end position="955"/>
    </location>
</feature>
<evidence type="ECO:0000259" key="4">
    <source>
        <dbReference type="Pfam" id="PF14161"/>
    </source>
</evidence>
<dbReference type="InterPro" id="IPR025740">
    <property type="entry name" value="FAM110"/>
</dbReference>
<feature type="compositionally biased region" description="Basic and acidic residues" evidence="2">
    <location>
        <begin position="586"/>
        <end position="599"/>
    </location>
</feature>
<sequence length="1003" mass="110065">MSTADPLSKTPLRILNKGPEYFRSNNVSSRNSDHRRKTAAERLEADRLKYVKSAKARQRRATNESSHHNDSTGSHSMGTASTGSPVTVDDDDVSESVNNDVTNEMLLDRRLSGGLSSRSYTSGQSGHQKLSRSNTDMDVSYKNKFQNSNRFRHKSINSGQSSMSQGAPPGTKLKDLNCGPADRNSNRVQQSKDNRTGKSLSSYLSKAKEGIKAVTSTIAGNGNESNEATRGRQSRSTNTKSSKMRSASVGANLTRVREQTETTNEVNPTKSKTSADVVMSPRSQLKHARQNLKKVGSTKQSSNSRGNPASNENENSSSPSKHIPKTFTVVPRNHLSHSSSKPEFGAENNHPALRENFSFPEKSAAIGRPLAVIENRVNENLASQNAMRNEPSKEKQSRSERSRRRSSSSGKDESTQKDNNNEVPNQNSSSVRRISSQRHKRRSLDIAQTMDNSLQLVMSKSPTSLTPEPDMMLSGPFSNTPRQRKSWSRVPPSTFECKKGGNRISYHEGDSGYQNQPGSRKSLTEALEEILNPLEADDDMDTAYNSMSPDASMDCKTLVGPTGYQEKNPTMVENSNTFLRGVGSDGSERLRSKTPESSRSKTPTGDDGISFGGNDVDITSKPSSATLTNLVSTQSSPGSSNRHSSGYRYDVPVRKNTSDQRQWLNSNDNQPLNRIDLAPTNNQMNSGIPNSPMLAPRSRREVAPEYSSKSMSNSLRRNPSKEEHLNTMKSQNTSSSASGDVNKPFTALTASDLKPRRGKRNNATHTTPLKPTYPYPMSNNRGNTKRHNNGPASPAMSPHKQAAHMTQHHGSRSASSTPYSSLKRTPTSSRSSSLKRNRQRSKSDVSIFQSELDRFFSTMGMEEGVKSPLPMSQDTLFTTAHVSSESDFSFAGASAYVRDSPDESMDVDPATAGLAHVPPVSIIEKNARIMRWLMTCKKSMNSNTSPRSPRHTQSSMPPPPVPNRPVRLCNTPQAPFPAYPPPIPPRVSSYQKVPGNIPKESDV</sequence>
<feature type="region of interest" description="Disordered" evidence="2">
    <location>
        <begin position="562"/>
        <end position="845"/>
    </location>
</feature>
<dbReference type="PANTHER" id="PTHR14758">
    <property type="entry name" value="AGAP005440-PA"/>
    <property type="match status" value="1"/>
</dbReference>
<gene>
    <name evidence="5" type="ORF">CVLEPA_LOCUS24180</name>
</gene>
<proteinExistence type="inferred from homology"/>
<feature type="compositionally biased region" description="Low complexity" evidence="2">
    <location>
        <begin position="635"/>
        <end position="644"/>
    </location>
</feature>
<feature type="compositionally biased region" description="Polar residues" evidence="2">
    <location>
        <begin position="620"/>
        <end position="634"/>
    </location>
</feature>
<feature type="compositionally biased region" description="Polar residues" evidence="2">
    <location>
        <begin position="707"/>
        <end position="717"/>
    </location>
</feature>
<evidence type="ECO:0008006" key="7">
    <source>
        <dbReference type="Google" id="ProtNLM"/>
    </source>
</evidence>
<feature type="compositionally biased region" description="Low complexity" evidence="2">
    <location>
        <begin position="95"/>
        <end position="104"/>
    </location>
</feature>
<organism evidence="5 6">
    <name type="scientific">Clavelina lepadiformis</name>
    <name type="common">Light-bulb sea squirt</name>
    <name type="synonym">Ascidia lepadiformis</name>
    <dbReference type="NCBI Taxonomy" id="159417"/>
    <lineage>
        <taxon>Eukaryota</taxon>
        <taxon>Metazoa</taxon>
        <taxon>Chordata</taxon>
        <taxon>Tunicata</taxon>
        <taxon>Ascidiacea</taxon>
        <taxon>Aplousobranchia</taxon>
        <taxon>Clavelinidae</taxon>
        <taxon>Clavelina</taxon>
    </lineage>
</organism>
<feature type="compositionally biased region" description="Polar residues" evidence="2">
    <location>
        <begin position="727"/>
        <end position="739"/>
    </location>
</feature>
<evidence type="ECO:0000256" key="1">
    <source>
        <dbReference type="ARBA" id="ARBA00010576"/>
    </source>
</evidence>
<feature type="compositionally biased region" description="Polar residues" evidence="2">
    <location>
        <begin position="421"/>
        <end position="434"/>
    </location>
</feature>
<feature type="compositionally biased region" description="Polar residues" evidence="2">
    <location>
        <begin position="214"/>
        <end position="228"/>
    </location>
</feature>
<feature type="region of interest" description="Disordered" evidence="2">
    <location>
        <begin position="381"/>
        <end position="493"/>
    </location>
</feature>
<feature type="compositionally biased region" description="Polar residues" evidence="2">
    <location>
        <begin position="156"/>
        <end position="165"/>
    </location>
</feature>
<feature type="compositionally biased region" description="Polar residues" evidence="2">
    <location>
        <begin position="71"/>
        <end position="85"/>
    </location>
</feature>
<feature type="compositionally biased region" description="Low complexity" evidence="2">
    <location>
        <begin position="307"/>
        <end position="320"/>
    </location>
</feature>
<feature type="compositionally biased region" description="Basic residues" evidence="2">
    <location>
        <begin position="50"/>
        <end position="60"/>
    </location>
</feature>
<feature type="compositionally biased region" description="Basic and acidic residues" evidence="2">
    <location>
        <begin position="410"/>
        <end position="420"/>
    </location>
</feature>
<feature type="region of interest" description="Disordered" evidence="2">
    <location>
        <begin position="500"/>
        <end position="519"/>
    </location>
</feature>
<feature type="compositionally biased region" description="Polar residues" evidence="2">
    <location>
        <begin position="565"/>
        <end position="578"/>
    </location>
</feature>
<evidence type="ECO:0000259" key="3">
    <source>
        <dbReference type="Pfam" id="PF14160"/>
    </source>
</evidence>
<feature type="domain" description="Centrosome-associated FAM110 N-terminal" evidence="4">
    <location>
        <begin position="8"/>
        <end position="56"/>
    </location>
</feature>
<feature type="compositionally biased region" description="Basic and acidic residues" evidence="2">
    <location>
        <begin position="61"/>
        <end position="70"/>
    </location>
</feature>
<feature type="compositionally biased region" description="Polar residues" evidence="2">
    <location>
        <begin position="261"/>
        <end position="274"/>
    </location>
</feature>
<feature type="compositionally biased region" description="Pro residues" evidence="2">
    <location>
        <begin position="974"/>
        <end position="985"/>
    </location>
</feature>
<feature type="compositionally biased region" description="Polar residues" evidence="2">
    <location>
        <begin position="659"/>
        <end position="672"/>
    </location>
</feature>
<evidence type="ECO:0000313" key="6">
    <source>
        <dbReference type="Proteomes" id="UP001642483"/>
    </source>
</evidence>
<feature type="compositionally biased region" description="Polar residues" evidence="2">
    <location>
        <begin position="812"/>
        <end position="832"/>
    </location>
</feature>
<comment type="caution">
    <text evidence="5">The sequence shown here is derived from an EMBL/GenBank/DDBJ whole genome shotgun (WGS) entry which is preliminary data.</text>
</comment>
<accession>A0ABP0GI96</accession>
<feature type="compositionally biased region" description="Basic and acidic residues" evidence="2">
    <location>
        <begin position="38"/>
        <end position="49"/>
    </location>
</feature>
<feature type="region of interest" description="Disordered" evidence="2">
    <location>
        <begin position="1"/>
        <end position="325"/>
    </location>
</feature>
<feature type="compositionally biased region" description="Polar residues" evidence="2">
    <location>
        <begin position="297"/>
        <end position="306"/>
    </location>
</feature>
<feature type="compositionally biased region" description="Basic and acidic residues" evidence="2">
    <location>
        <begin position="390"/>
        <end position="400"/>
    </location>
</feature>
<name>A0ABP0GI96_CLALP</name>
<dbReference type="Pfam" id="PF14161">
    <property type="entry name" value="FAM110_N"/>
    <property type="match status" value="1"/>
</dbReference>